<dbReference type="Gene3D" id="3.40.50.1010">
    <property type="entry name" value="5'-nuclease"/>
    <property type="match status" value="1"/>
</dbReference>
<dbReference type="InterPro" id="IPR029060">
    <property type="entry name" value="PIN-like_dom_sf"/>
</dbReference>
<name>A0A024UER0_9STRA</name>
<dbReference type="OrthoDB" id="26491at2759"/>
<dbReference type="VEuPathDB" id="FungiDB:H310_03988"/>
<comment type="subcellular location">
    <subcellularLocation>
        <location evidence="2">Nucleus</location>
    </subcellularLocation>
</comment>
<dbReference type="eggNOG" id="KOG2518">
    <property type="taxonomic scope" value="Eukaryota"/>
</dbReference>
<feature type="compositionally biased region" description="Polar residues" evidence="12">
    <location>
        <begin position="369"/>
        <end position="383"/>
    </location>
</feature>
<dbReference type="CDD" id="cd09857">
    <property type="entry name" value="PIN_EXO1"/>
    <property type="match status" value="1"/>
</dbReference>
<dbReference type="GO" id="GO:0005634">
    <property type="term" value="C:nucleus"/>
    <property type="evidence" value="ECO:0007669"/>
    <property type="project" value="UniProtKB-SubCell"/>
</dbReference>
<evidence type="ECO:0000259" key="14">
    <source>
        <dbReference type="SMART" id="SM00485"/>
    </source>
</evidence>
<evidence type="ECO:0000256" key="4">
    <source>
        <dbReference type="ARBA" id="ARBA00022722"/>
    </source>
</evidence>
<dbReference type="FunFam" id="3.40.50.1010:FF:000002">
    <property type="entry name" value="Exonuclease 1, putative"/>
    <property type="match status" value="1"/>
</dbReference>
<dbReference type="InterPro" id="IPR036279">
    <property type="entry name" value="5-3_exonuclease_C_sf"/>
</dbReference>
<evidence type="ECO:0000256" key="6">
    <source>
        <dbReference type="ARBA" id="ARBA00022763"/>
    </source>
</evidence>
<dbReference type="PANTHER" id="PTHR11081:SF65">
    <property type="entry name" value="DNA DAMAGE-INDUCIBLE PROTEIN DIN7-RELATED"/>
    <property type="match status" value="1"/>
</dbReference>
<organism evidence="15">
    <name type="scientific">Aphanomyces invadans</name>
    <dbReference type="NCBI Taxonomy" id="157072"/>
    <lineage>
        <taxon>Eukaryota</taxon>
        <taxon>Sar</taxon>
        <taxon>Stramenopiles</taxon>
        <taxon>Oomycota</taxon>
        <taxon>Saprolegniomycetes</taxon>
        <taxon>Saprolegniales</taxon>
        <taxon>Verrucalvaceae</taxon>
        <taxon>Aphanomyces</taxon>
    </lineage>
</organism>
<dbReference type="RefSeq" id="XP_008866314.1">
    <property type="nucleotide sequence ID" value="XM_008868092.1"/>
</dbReference>
<accession>A0A024UER0</accession>
<dbReference type="GeneID" id="20081038"/>
<keyword evidence="10" id="KW-0234">DNA repair</keyword>
<evidence type="ECO:0000313" key="15">
    <source>
        <dbReference type="EMBL" id="ETW04876.1"/>
    </source>
</evidence>
<evidence type="ECO:0000256" key="11">
    <source>
        <dbReference type="ARBA" id="ARBA00023242"/>
    </source>
</evidence>
<dbReference type="InterPro" id="IPR006086">
    <property type="entry name" value="XPG-I_dom"/>
</dbReference>
<evidence type="ECO:0000256" key="1">
    <source>
        <dbReference type="ARBA" id="ARBA00001946"/>
    </source>
</evidence>
<evidence type="ECO:0000256" key="10">
    <source>
        <dbReference type="ARBA" id="ARBA00023204"/>
    </source>
</evidence>
<feature type="region of interest" description="Disordered" evidence="12">
    <location>
        <begin position="361"/>
        <end position="387"/>
    </location>
</feature>
<evidence type="ECO:0000256" key="5">
    <source>
        <dbReference type="ARBA" id="ARBA00022723"/>
    </source>
</evidence>
<dbReference type="InterPro" id="IPR019974">
    <property type="entry name" value="XPG_CS"/>
</dbReference>
<dbReference type="PANTHER" id="PTHR11081">
    <property type="entry name" value="FLAP ENDONUCLEASE FAMILY MEMBER"/>
    <property type="match status" value="1"/>
</dbReference>
<evidence type="ECO:0000256" key="3">
    <source>
        <dbReference type="ARBA" id="ARBA00022553"/>
    </source>
</evidence>
<keyword evidence="8" id="KW-0460">Magnesium</keyword>
<dbReference type="AlphaFoldDB" id="A0A024UER0"/>
<sequence>MGISNLLPQLKSIADTTTLHQFKGKTVAVDGYVWLHRGAYSCSQELCLGQDTDRYIGYFMERVDLLVKCGIIPYIVFDGGYLPMKKLKEDERRTSREKHRDAGLHFLKSKKFDMARQSFVKAVDVSPYMAHRVIQRLKHKGIQYVVAPYEADAQMAYLVRMGIVDAVISEDSDCLPFGCKTVLFKLDAAGNVDVIETANLAKNSGLSFVGFTDDMFLDMCILSGCDYVASIPGLGIKKSHGLVLRYGGYQKVIRALRLEGKLSITATYETDVAQARLTFRHQRVYDPVTQTLTHVTPLPHSLDTHDTDFLGPVITNELARGIAEGDVDPISTEPFPTVTETTTQLLPGPNARRPAPIAATPIHDLAPPTASNPSYQTPPQSQEPTDKENAFTRLLQAGSLMPRSTLSKRKLPATLATVPKRRPALHPIENTVASKESFFQPRSRYFGGSLSIKADVSVQKVRQVTGAPSRPAPPNTRSLPCERREAVKSAPSTTSITTSAPPTPGFSRFRFQG</sequence>
<dbReference type="STRING" id="157072.A0A024UER0"/>
<keyword evidence="7" id="KW-0378">Hydrolase</keyword>
<dbReference type="InterPro" id="IPR008918">
    <property type="entry name" value="HhH2"/>
</dbReference>
<protein>
    <submittedName>
        <fullName evidence="15">Uncharacterized protein</fullName>
    </submittedName>
</protein>
<dbReference type="GO" id="GO:0006281">
    <property type="term" value="P:DNA repair"/>
    <property type="evidence" value="ECO:0007669"/>
    <property type="project" value="UniProtKB-KW"/>
</dbReference>
<dbReference type="GO" id="GO:0017108">
    <property type="term" value="F:5'-flap endonuclease activity"/>
    <property type="evidence" value="ECO:0007669"/>
    <property type="project" value="TreeGrafter"/>
</dbReference>
<dbReference type="PROSITE" id="PS00841">
    <property type="entry name" value="XPG_1"/>
    <property type="match status" value="1"/>
</dbReference>
<dbReference type="SUPFAM" id="SSF47807">
    <property type="entry name" value="5' to 3' exonuclease, C-terminal subdomain"/>
    <property type="match status" value="1"/>
</dbReference>
<keyword evidence="9" id="KW-0496">Mitochondrion</keyword>
<dbReference type="InterPro" id="IPR006084">
    <property type="entry name" value="XPG/Rad2"/>
</dbReference>
<dbReference type="CDD" id="cd09901">
    <property type="entry name" value="H3TH_FEN1-like"/>
    <property type="match status" value="1"/>
</dbReference>
<dbReference type="Pfam" id="PF00867">
    <property type="entry name" value="XPG_I"/>
    <property type="match status" value="1"/>
</dbReference>
<feature type="domain" description="XPG-I" evidence="13">
    <location>
        <begin position="138"/>
        <end position="206"/>
    </location>
</feature>
<keyword evidence="6" id="KW-0227">DNA damage</keyword>
<evidence type="ECO:0000256" key="8">
    <source>
        <dbReference type="ARBA" id="ARBA00022842"/>
    </source>
</evidence>
<evidence type="ECO:0000256" key="12">
    <source>
        <dbReference type="SAM" id="MobiDB-lite"/>
    </source>
</evidence>
<dbReference type="EMBL" id="KI913957">
    <property type="protein sequence ID" value="ETW04876.1"/>
    <property type="molecule type" value="Genomic_DNA"/>
</dbReference>
<dbReference type="Gene3D" id="1.10.150.20">
    <property type="entry name" value="5' to 3' exonuclease, C-terminal subdomain"/>
    <property type="match status" value="1"/>
</dbReference>
<dbReference type="FunFam" id="1.10.150.20:FF:000011">
    <property type="entry name" value="exonuclease 1"/>
    <property type="match status" value="1"/>
</dbReference>
<dbReference type="GO" id="GO:0003677">
    <property type="term" value="F:DNA binding"/>
    <property type="evidence" value="ECO:0007669"/>
    <property type="project" value="InterPro"/>
</dbReference>
<feature type="region of interest" description="Disordered" evidence="12">
    <location>
        <begin position="464"/>
        <end position="513"/>
    </location>
</feature>
<dbReference type="SUPFAM" id="SSF88723">
    <property type="entry name" value="PIN domain-like"/>
    <property type="match status" value="1"/>
</dbReference>
<reference evidence="15" key="1">
    <citation type="submission" date="2013-12" db="EMBL/GenBank/DDBJ databases">
        <title>The Genome Sequence of Aphanomyces invadans NJM9701.</title>
        <authorList>
            <consortium name="The Broad Institute Genomics Platform"/>
            <person name="Russ C."/>
            <person name="Tyler B."/>
            <person name="van West P."/>
            <person name="Dieguez-Uribeondo J."/>
            <person name="Young S.K."/>
            <person name="Zeng Q."/>
            <person name="Gargeya S."/>
            <person name="Fitzgerald M."/>
            <person name="Abouelleil A."/>
            <person name="Alvarado L."/>
            <person name="Chapman S.B."/>
            <person name="Gainer-Dewar J."/>
            <person name="Goldberg J."/>
            <person name="Griggs A."/>
            <person name="Gujja S."/>
            <person name="Hansen M."/>
            <person name="Howarth C."/>
            <person name="Imamovic A."/>
            <person name="Ireland A."/>
            <person name="Larimer J."/>
            <person name="McCowan C."/>
            <person name="Murphy C."/>
            <person name="Pearson M."/>
            <person name="Poon T.W."/>
            <person name="Priest M."/>
            <person name="Roberts A."/>
            <person name="Saif S."/>
            <person name="Shea T."/>
            <person name="Sykes S."/>
            <person name="Wortman J."/>
            <person name="Nusbaum C."/>
            <person name="Birren B."/>
        </authorList>
    </citation>
    <scope>NUCLEOTIDE SEQUENCE [LARGE SCALE GENOMIC DNA]</scope>
    <source>
        <strain evidence="15">NJM9701</strain>
    </source>
</reference>
<evidence type="ECO:0000259" key="13">
    <source>
        <dbReference type="SMART" id="SM00484"/>
    </source>
</evidence>
<dbReference type="SMART" id="SM00485">
    <property type="entry name" value="XPGN"/>
    <property type="match status" value="1"/>
</dbReference>
<feature type="compositionally biased region" description="Low complexity" evidence="12">
    <location>
        <begin position="489"/>
        <end position="500"/>
    </location>
</feature>
<dbReference type="InterPro" id="IPR044752">
    <property type="entry name" value="PIN-like_EXO1"/>
</dbReference>
<comment type="cofactor">
    <cofactor evidence="1">
        <name>Mg(2+)</name>
        <dbReference type="ChEBI" id="CHEBI:18420"/>
    </cofactor>
</comment>
<dbReference type="Pfam" id="PF00752">
    <property type="entry name" value="XPG_N"/>
    <property type="match status" value="1"/>
</dbReference>
<evidence type="ECO:0000256" key="2">
    <source>
        <dbReference type="ARBA" id="ARBA00004123"/>
    </source>
</evidence>
<evidence type="ECO:0000256" key="7">
    <source>
        <dbReference type="ARBA" id="ARBA00022801"/>
    </source>
</evidence>
<dbReference type="GO" id="GO:0046872">
    <property type="term" value="F:metal ion binding"/>
    <property type="evidence" value="ECO:0007669"/>
    <property type="project" value="UniProtKB-KW"/>
</dbReference>
<dbReference type="InterPro" id="IPR006085">
    <property type="entry name" value="XPG_DNA_repair_N"/>
</dbReference>
<proteinExistence type="predicted"/>
<keyword evidence="5" id="KW-0479">Metal-binding</keyword>
<keyword evidence="3" id="KW-0597">Phosphoprotein</keyword>
<dbReference type="SMART" id="SM00279">
    <property type="entry name" value="HhH2"/>
    <property type="match status" value="1"/>
</dbReference>
<gene>
    <name evidence="15" type="ORF">H310_03988</name>
</gene>
<feature type="domain" description="XPG N-terminal" evidence="14">
    <location>
        <begin position="1"/>
        <end position="99"/>
    </location>
</feature>
<keyword evidence="11" id="KW-0539">Nucleus</keyword>
<dbReference type="SMART" id="SM00484">
    <property type="entry name" value="XPGI"/>
    <property type="match status" value="1"/>
</dbReference>
<dbReference type="PRINTS" id="PR00853">
    <property type="entry name" value="XPGRADSUPER"/>
</dbReference>
<evidence type="ECO:0000256" key="9">
    <source>
        <dbReference type="ARBA" id="ARBA00023128"/>
    </source>
</evidence>
<keyword evidence="4" id="KW-0540">Nuclease</keyword>